<evidence type="ECO:0008006" key="3">
    <source>
        <dbReference type="Google" id="ProtNLM"/>
    </source>
</evidence>
<reference evidence="2" key="1">
    <citation type="journal article" date="2019" name="Int. J. Syst. Evol. Microbiol.">
        <title>The Global Catalogue of Microorganisms (GCM) 10K type strain sequencing project: providing services to taxonomists for standard genome sequencing and annotation.</title>
        <authorList>
            <consortium name="The Broad Institute Genomics Platform"/>
            <consortium name="The Broad Institute Genome Sequencing Center for Infectious Disease"/>
            <person name="Wu L."/>
            <person name="Ma J."/>
        </authorList>
    </citation>
    <scope>NUCLEOTIDE SEQUENCE [LARGE SCALE GENOMIC DNA]</scope>
    <source>
        <strain evidence="2">KCTC 33792</strain>
    </source>
</reference>
<comment type="caution">
    <text evidence="1">The sequence shown here is derived from an EMBL/GenBank/DDBJ whole genome shotgun (WGS) entry which is preliminary data.</text>
</comment>
<evidence type="ECO:0000313" key="1">
    <source>
        <dbReference type="EMBL" id="MFD2706583.1"/>
    </source>
</evidence>
<dbReference type="EMBL" id="JBHUML010000005">
    <property type="protein sequence ID" value="MFD2706583.1"/>
    <property type="molecule type" value="Genomic_DNA"/>
</dbReference>
<dbReference type="RefSeq" id="WP_380713890.1">
    <property type="nucleotide sequence ID" value="NZ_JBHUML010000005.1"/>
</dbReference>
<organism evidence="1 2">
    <name type="scientific">Salibacterium lacus</name>
    <dbReference type="NCBI Taxonomy" id="1898109"/>
    <lineage>
        <taxon>Bacteria</taxon>
        <taxon>Bacillati</taxon>
        <taxon>Bacillota</taxon>
        <taxon>Bacilli</taxon>
        <taxon>Bacillales</taxon>
        <taxon>Bacillaceae</taxon>
    </lineage>
</organism>
<dbReference type="Proteomes" id="UP001597520">
    <property type="component" value="Unassembled WGS sequence"/>
</dbReference>
<evidence type="ECO:0000313" key="2">
    <source>
        <dbReference type="Proteomes" id="UP001597520"/>
    </source>
</evidence>
<keyword evidence="2" id="KW-1185">Reference proteome</keyword>
<proteinExistence type="predicted"/>
<sequence length="238" mass="27154">MENQSKYYTLSGDRFVVNIPFSYPTESDFNPENIEDVNLNYNNNNSVVEMDSMEIGENPSDNPNVQRGAFLFYFNGLNEGETDVKSLEMDLSEASLKFNLKNIEIENIGSSKSDATALMQGGGVNFQSEPIQFQFKNTSKKSVEIKNILANHPDISYATSDITILDNKGNKYSVDDEYKIEPSESVQVKVDWTIDMPNKNKNLEIRPLLILKNNSDQKEYVPLHNMVYRYDENYSPNP</sequence>
<name>A0ABW5T4Z2_9BACI</name>
<accession>A0ABW5T4Z2</accession>
<protein>
    <recommendedName>
        <fullName evidence="3">DUF4139 domain-containing protein</fullName>
    </recommendedName>
</protein>
<gene>
    <name evidence="1" type="ORF">ACFSUB_14040</name>
</gene>